<dbReference type="RefSeq" id="WP_101307878.1">
    <property type="nucleotide sequence ID" value="NZ_MVDE01000001.1"/>
</dbReference>
<comment type="catalytic activity">
    <reaction evidence="6">
        <text>adenosine(1618) in 23S rRNA + S-adenosyl-L-methionine = N(6)-methyladenosine(1618) in 23S rRNA + S-adenosyl-L-homocysteine + H(+)</text>
        <dbReference type="Rhea" id="RHEA:16497"/>
        <dbReference type="Rhea" id="RHEA-COMP:10229"/>
        <dbReference type="Rhea" id="RHEA-COMP:10231"/>
        <dbReference type="ChEBI" id="CHEBI:15378"/>
        <dbReference type="ChEBI" id="CHEBI:57856"/>
        <dbReference type="ChEBI" id="CHEBI:59789"/>
        <dbReference type="ChEBI" id="CHEBI:74411"/>
        <dbReference type="ChEBI" id="CHEBI:74449"/>
        <dbReference type="EC" id="2.1.1.181"/>
    </reaction>
</comment>
<reference evidence="8 9" key="1">
    <citation type="journal article" date="2017" name="Front. Microbiol.">
        <title>Labilibaculum manganireducens gen. nov., sp. nov. and Labilibaculum filiforme sp. nov., Novel Bacteroidetes Isolated from Subsurface Sediments of the Baltic Sea.</title>
        <authorList>
            <person name="Vandieken V."/>
            <person name="Marshall I.P."/>
            <person name="Niemann H."/>
            <person name="Engelen B."/>
            <person name="Cypionka H."/>
        </authorList>
    </citation>
    <scope>NUCLEOTIDE SEQUENCE [LARGE SCALE GENOMIC DNA]</scope>
    <source>
        <strain evidence="8 9">59.10-2M</strain>
    </source>
</reference>
<keyword evidence="4 6" id="KW-0808">Transferase</keyword>
<comment type="caution">
    <text evidence="8">The sequence shown here is derived from an EMBL/GenBank/DDBJ whole genome shotgun (WGS) entry which is preliminary data.</text>
</comment>
<feature type="region of interest" description="Disordered" evidence="7">
    <location>
        <begin position="1"/>
        <end position="22"/>
    </location>
</feature>
<dbReference type="Gene3D" id="3.40.50.150">
    <property type="entry name" value="Vaccinia Virus protein VP39"/>
    <property type="match status" value="1"/>
</dbReference>
<evidence type="ECO:0000256" key="4">
    <source>
        <dbReference type="ARBA" id="ARBA00022679"/>
    </source>
</evidence>
<comment type="function">
    <text evidence="6">Specifically methylates the adenine in position 1618 of 23S rRNA.</text>
</comment>
<evidence type="ECO:0000256" key="5">
    <source>
        <dbReference type="ARBA" id="ARBA00022691"/>
    </source>
</evidence>
<evidence type="ECO:0000256" key="7">
    <source>
        <dbReference type="SAM" id="MobiDB-lite"/>
    </source>
</evidence>
<dbReference type="GO" id="GO:0005737">
    <property type="term" value="C:cytoplasm"/>
    <property type="evidence" value="ECO:0007669"/>
    <property type="project" value="UniProtKB-SubCell"/>
</dbReference>
<dbReference type="HAMAP" id="MF_01848">
    <property type="entry name" value="23SrRNA_methyltr_F"/>
    <property type="match status" value="1"/>
</dbReference>
<comment type="subcellular location">
    <subcellularLocation>
        <location evidence="6">Cytoplasm</location>
    </subcellularLocation>
</comment>
<keyword evidence="3 6" id="KW-0489">Methyltransferase</keyword>
<evidence type="ECO:0000313" key="9">
    <source>
        <dbReference type="Proteomes" id="UP000233618"/>
    </source>
</evidence>
<sequence>MPDKKRKHPKEKPSLHPRNKNRNRYDFKQLVETCPELAPFIILNKYEDESIDFANPDAVKMLNKALLMHHYGLSDWDIPENYLCPPIPGRADYIHHIADLLQQNNYGKIPAGNKFTCVDIGVGANCIYPIIGNNEYGWSFIGSDIDPAAIDSAEKIIASNPSLQGNVKCVLQENPKDYFYGVIPKDELVDLSICNPPFHASAKDALEGTMRKTRNLSTEKVTKPSLNFAGQSNELWCDGGEERFVRNMINQSKKFAKSCFWFSTLVSKESNLKSVYQALTAAEAVKVETLPMGQGNKKSRIVAWTFLSKEEQQKWKNVRWNNQAEKKKKI</sequence>
<organism evidence="8 9">
    <name type="scientific">Labilibaculum manganireducens</name>
    <dbReference type="NCBI Taxonomy" id="1940525"/>
    <lineage>
        <taxon>Bacteria</taxon>
        <taxon>Pseudomonadati</taxon>
        <taxon>Bacteroidota</taxon>
        <taxon>Bacteroidia</taxon>
        <taxon>Marinilabiliales</taxon>
        <taxon>Marinifilaceae</taxon>
        <taxon>Labilibaculum</taxon>
    </lineage>
</organism>
<evidence type="ECO:0000256" key="2">
    <source>
        <dbReference type="ARBA" id="ARBA00022552"/>
    </source>
</evidence>
<dbReference type="GO" id="GO:0052907">
    <property type="term" value="F:23S rRNA (adenine(1618)-N(6))-methyltransferase activity"/>
    <property type="evidence" value="ECO:0007669"/>
    <property type="project" value="UniProtKB-EC"/>
</dbReference>
<dbReference type="EC" id="2.1.1.181" evidence="6"/>
<protein>
    <recommendedName>
        <fullName evidence="6">Ribosomal RNA large subunit methyltransferase F</fullName>
        <ecNumber evidence="6">2.1.1.181</ecNumber>
    </recommendedName>
    <alternativeName>
        <fullName evidence="6">23S rRNA mA1618 methyltransferase</fullName>
    </alternativeName>
    <alternativeName>
        <fullName evidence="6">rRNA adenine N-6-methyltransferase</fullName>
    </alternativeName>
</protein>
<dbReference type="PANTHER" id="PTHR13393:SF0">
    <property type="entry name" value="RNA N6-ADENOSINE-METHYLTRANSFERASE METTL16"/>
    <property type="match status" value="1"/>
</dbReference>
<dbReference type="SUPFAM" id="SSF53335">
    <property type="entry name" value="S-adenosyl-L-methionine-dependent methyltransferases"/>
    <property type="match status" value="1"/>
</dbReference>
<dbReference type="AlphaFoldDB" id="A0A2N3IGP8"/>
<dbReference type="GO" id="GO:0070475">
    <property type="term" value="P:rRNA base methylation"/>
    <property type="evidence" value="ECO:0007669"/>
    <property type="project" value="TreeGrafter"/>
</dbReference>
<keyword evidence="9" id="KW-1185">Reference proteome</keyword>
<dbReference type="Proteomes" id="UP000233618">
    <property type="component" value="Unassembled WGS sequence"/>
</dbReference>
<dbReference type="PIRSF" id="PIRSF029038">
    <property type="entry name" value="Mtase_YbiN_prd"/>
    <property type="match status" value="1"/>
</dbReference>
<evidence type="ECO:0000256" key="1">
    <source>
        <dbReference type="ARBA" id="ARBA00022490"/>
    </source>
</evidence>
<evidence type="ECO:0000256" key="3">
    <source>
        <dbReference type="ARBA" id="ARBA00022603"/>
    </source>
</evidence>
<keyword evidence="1 6" id="KW-0963">Cytoplasm</keyword>
<dbReference type="Pfam" id="PF05971">
    <property type="entry name" value="Methyltransf_10"/>
    <property type="match status" value="1"/>
</dbReference>
<dbReference type="EMBL" id="MVDE01000001">
    <property type="protein sequence ID" value="PKQ69461.1"/>
    <property type="molecule type" value="Genomic_DNA"/>
</dbReference>
<keyword evidence="2 6" id="KW-0698">rRNA processing</keyword>
<keyword evidence="5 6" id="KW-0949">S-adenosyl-L-methionine</keyword>
<evidence type="ECO:0000313" key="8">
    <source>
        <dbReference type="EMBL" id="PKQ69461.1"/>
    </source>
</evidence>
<dbReference type="NCBIfam" id="NF008725">
    <property type="entry name" value="PRK11727.1"/>
    <property type="match status" value="1"/>
</dbReference>
<evidence type="ECO:0000256" key="6">
    <source>
        <dbReference type="HAMAP-Rule" id="MF_01848"/>
    </source>
</evidence>
<dbReference type="InterPro" id="IPR010286">
    <property type="entry name" value="METTL16/RlmF"/>
</dbReference>
<accession>A0A2N3IGP8</accession>
<dbReference type="PANTHER" id="PTHR13393">
    <property type="entry name" value="SAM-DEPENDENT METHYLTRANSFERASE"/>
    <property type="match status" value="1"/>
</dbReference>
<dbReference type="InterPro" id="IPR016909">
    <property type="entry name" value="rRNA_lsu_MeTfrase_F"/>
</dbReference>
<comment type="similarity">
    <text evidence="6">Belongs to the methyltransferase superfamily. METTL16/RlmF family.</text>
</comment>
<proteinExistence type="inferred from homology"/>
<gene>
    <name evidence="6" type="primary">rlmF</name>
    <name evidence="8" type="ORF">BZG01_00590</name>
</gene>
<dbReference type="InterPro" id="IPR029063">
    <property type="entry name" value="SAM-dependent_MTases_sf"/>
</dbReference>
<name>A0A2N3IGP8_9BACT</name>